<dbReference type="Gene3D" id="3.30.70.100">
    <property type="match status" value="1"/>
</dbReference>
<evidence type="ECO:0000313" key="4">
    <source>
        <dbReference type="Proteomes" id="UP000289269"/>
    </source>
</evidence>
<reference evidence="3" key="1">
    <citation type="submission" date="2019-01" db="EMBL/GenBank/DDBJ databases">
        <title>Genomic signatures and co-occurrence patterns of the ultra-small Saccharimodia (Patescibacteria phylum) suggest a symbiotic lifestyle.</title>
        <authorList>
            <person name="Lemos L."/>
            <person name="Medeiros J."/>
            <person name="Andreote F."/>
            <person name="Fernandes G."/>
            <person name="Varani A."/>
            <person name="Oliveira G."/>
            <person name="Pylro V."/>
        </authorList>
    </citation>
    <scope>NUCLEOTIDE SEQUENCE [LARGE SCALE GENOMIC DNA]</scope>
    <source>
        <strain evidence="3">AMD01</strain>
    </source>
</reference>
<dbReference type="GO" id="GO:0016740">
    <property type="term" value="F:transferase activity"/>
    <property type="evidence" value="ECO:0007669"/>
    <property type="project" value="UniProtKB-KW"/>
</dbReference>
<dbReference type="Pfam" id="PF00581">
    <property type="entry name" value="Rhodanese"/>
    <property type="match status" value="1"/>
</dbReference>
<dbReference type="SUPFAM" id="SSF52821">
    <property type="entry name" value="Rhodanese/Cell cycle control phosphatase"/>
    <property type="match status" value="1"/>
</dbReference>
<dbReference type="SMART" id="SM00450">
    <property type="entry name" value="RHOD"/>
    <property type="match status" value="1"/>
</dbReference>
<dbReference type="EC" id="1.14.-.-" evidence="1"/>
<comment type="caution">
    <text evidence="3">The sequence shown here is derived from an EMBL/GenBank/DDBJ whole genome shotgun (WGS) entry which is preliminary data.</text>
</comment>
<dbReference type="InterPro" id="IPR020936">
    <property type="entry name" value="TrhO"/>
</dbReference>
<dbReference type="Proteomes" id="UP000289269">
    <property type="component" value="Unassembled WGS sequence"/>
</dbReference>
<keyword evidence="1" id="KW-0560">Oxidoreductase</keyword>
<dbReference type="AlphaFoldDB" id="A0A4Q0AJK7"/>
<gene>
    <name evidence="1" type="primary">trhO</name>
    <name evidence="3" type="ORF">EOT04_00655</name>
</gene>
<evidence type="ECO:0000256" key="1">
    <source>
        <dbReference type="HAMAP-Rule" id="MF_00469"/>
    </source>
</evidence>
<dbReference type="GO" id="GO:0016705">
    <property type="term" value="F:oxidoreductase activity, acting on paired donors, with incorporation or reduction of molecular oxygen"/>
    <property type="evidence" value="ECO:0007669"/>
    <property type="project" value="UniProtKB-UniRule"/>
</dbReference>
<dbReference type="GO" id="GO:0006400">
    <property type="term" value="P:tRNA modification"/>
    <property type="evidence" value="ECO:0007669"/>
    <property type="project" value="UniProtKB-UniRule"/>
</dbReference>
<organism evidence="3 4">
    <name type="scientific">Candidatus Chaera renei</name>
    <dbReference type="NCBI Taxonomy" id="2506947"/>
    <lineage>
        <taxon>Bacteria</taxon>
        <taxon>Candidatus Saccharimonadota</taxon>
        <taxon>Candidatus Saccharimonadia</taxon>
        <taxon>Candidatus Saccharimonadales</taxon>
        <taxon>Candidatus Saccharimonadaceae</taxon>
        <taxon>Candidatus Chaera</taxon>
    </lineage>
</organism>
<comment type="function">
    <text evidence="1">Catalyzes oxygen-dependent 5-hydroxyuridine (ho5U) modification at position 34 in tRNAs.</text>
</comment>
<keyword evidence="1" id="KW-0819">tRNA processing</keyword>
<dbReference type="Pfam" id="PF12368">
    <property type="entry name" value="Rhodanese_C"/>
    <property type="match status" value="1"/>
</dbReference>
<evidence type="ECO:0000259" key="2">
    <source>
        <dbReference type="PROSITE" id="PS50206"/>
    </source>
</evidence>
<evidence type="ECO:0000313" key="3">
    <source>
        <dbReference type="EMBL" id="RWZ79678.1"/>
    </source>
</evidence>
<dbReference type="InterPro" id="IPR036873">
    <property type="entry name" value="Rhodanese-like_dom_sf"/>
</dbReference>
<dbReference type="PANTHER" id="PTHR43268:SF6">
    <property type="entry name" value="THIOSULFATE SULFURTRANSFERASE_RHODANESE-LIKE DOMAIN-CONTAINING PROTEIN 2"/>
    <property type="match status" value="1"/>
</dbReference>
<keyword evidence="4" id="KW-1185">Reference proteome</keyword>
<comment type="similarity">
    <text evidence="1">Belongs to the TrhO family.</text>
</comment>
<sequence>MQKILLYYKFAPIKDPETVRLWQTALCQRLNLKGRILISPHGLNGTVGGELAELKEYARQTGAYPPLAGIEFKWSDGGRDDFPRLSVKTRPEIVTFGAPDQIRVNACGVVGGGKRLKPDQLHRLIAKRGDEVVFFDGRNDYEAAIGRFKNAVVTGAKTTRDFLGELGSGHYDHLKNRPVVTYCTGGVRCEILSALMKQHGFKDVYQLDGGIVKYGEAFGDSGLWEGSLYVFDSRMSLKFSPGAKTIGRCRECRRPTSRYQNCALPSCNRLVLVCRRCSGSAYFCSALCRQPA</sequence>
<dbReference type="HAMAP" id="MF_00469">
    <property type="entry name" value="TrhO"/>
    <property type="match status" value="1"/>
</dbReference>
<dbReference type="Gene3D" id="3.40.250.10">
    <property type="entry name" value="Rhodanese-like domain"/>
    <property type="match status" value="1"/>
</dbReference>
<protein>
    <recommendedName>
        <fullName evidence="1">tRNA uridine(34) hydroxylase</fullName>
        <ecNumber evidence="1">1.14.-.-</ecNumber>
    </recommendedName>
    <alternativeName>
        <fullName evidence="1">tRNA hydroxylation protein O</fullName>
    </alternativeName>
</protein>
<dbReference type="InterPro" id="IPR022111">
    <property type="entry name" value="Rhodanese_C"/>
</dbReference>
<name>A0A4Q0AJK7_9BACT</name>
<dbReference type="Pfam" id="PF17773">
    <property type="entry name" value="UPF0176_N"/>
    <property type="match status" value="1"/>
</dbReference>
<dbReference type="PANTHER" id="PTHR43268">
    <property type="entry name" value="THIOSULFATE SULFURTRANSFERASE/RHODANESE-LIKE DOMAIN-CONTAINING PROTEIN 2"/>
    <property type="match status" value="1"/>
</dbReference>
<dbReference type="PROSITE" id="PS50206">
    <property type="entry name" value="RHODANESE_3"/>
    <property type="match status" value="1"/>
</dbReference>
<comment type="catalytic activity">
    <reaction evidence="1">
        <text>uridine(34) in tRNA + AH2 + O2 = 5-hydroxyuridine(34) in tRNA + A + H2O</text>
        <dbReference type="Rhea" id="RHEA:64224"/>
        <dbReference type="Rhea" id="RHEA-COMP:11727"/>
        <dbReference type="Rhea" id="RHEA-COMP:13381"/>
        <dbReference type="ChEBI" id="CHEBI:13193"/>
        <dbReference type="ChEBI" id="CHEBI:15377"/>
        <dbReference type="ChEBI" id="CHEBI:15379"/>
        <dbReference type="ChEBI" id="CHEBI:17499"/>
        <dbReference type="ChEBI" id="CHEBI:65315"/>
        <dbReference type="ChEBI" id="CHEBI:136877"/>
    </reaction>
</comment>
<dbReference type="EMBL" id="SCKW01000004">
    <property type="protein sequence ID" value="RWZ79678.1"/>
    <property type="molecule type" value="Genomic_DNA"/>
</dbReference>
<dbReference type="InterPro" id="IPR040503">
    <property type="entry name" value="TRHO_N"/>
</dbReference>
<proteinExistence type="inferred from homology"/>
<dbReference type="NCBIfam" id="NF001134">
    <property type="entry name" value="PRK00142.1-2"/>
    <property type="match status" value="1"/>
</dbReference>
<dbReference type="InterPro" id="IPR001763">
    <property type="entry name" value="Rhodanese-like_dom"/>
</dbReference>
<feature type="domain" description="Rhodanese" evidence="2">
    <location>
        <begin position="128"/>
        <end position="223"/>
    </location>
</feature>
<accession>A0A4Q0AJK7</accession>